<dbReference type="AlphaFoldDB" id="A0A243W6W4"/>
<keyword evidence="13" id="KW-1185">Reference proteome</keyword>
<keyword evidence="4 8" id="KW-0812">Transmembrane</keyword>
<evidence type="ECO:0000256" key="1">
    <source>
        <dbReference type="ARBA" id="ARBA00004571"/>
    </source>
</evidence>
<dbReference type="NCBIfam" id="TIGR04057">
    <property type="entry name" value="SusC_RagA_signa"/>
    <property type="match status" value="1"/>
</dbReference>
<name>A0A243W6W4_9BACT</name>
<feature type="domain" description="TonB-dependent receptor plug" evidence="11">
    <location>
        <begin position="103"/>
        <end position="209"/>
    </location>
</feature>
<dbReference type="InterPro" id="IPR012910">
    <property type="entry name" value="Plug_dom"/>
</dbReference>
<keyword evidence="6 8" id="KW-0472">Membrane</keyword>
<evidence type="ECO:0000259" key="10">
    <source>
        <dbReference type="Pfam" id="PF00593"/>
    </source>
</evidence>
<dbReference type="Pfam" id="PF00593">
    <property type="entry name" value="TonB_dep_Rec_b-barrel"/>
    <property type="match status" value="1"/>
</dbReference>
<feature type="domain" description="TonB-dependent receptor-like beta-barrel" evidence="10">
    <location>
        <begin position="399"/>
        <end position="808"/>
    </location>
</feature>
<dbReference type="PROSITE" id="PS52016">
    <property type="entry name" value="TONB_DEPENDENT_REC_3"/>
    <property type="match status" value="1"/>
</dbReference>
<evidence type="ECO:0000259" key="11">
    <source>
        <dbReference type="Pfam" id="PF07715"/>
    </source>
</evidence>
<evidence type="ECO:0000256" key="5">
    <source>
        <dbReference type="ARBA" id="ARBA00023077"/>
    </source>
</evidence>
<evidence type="ECO:0000256" key="2">
    <source>
        <dbReference type="ARBA" id="ARBA00022448"/>
    </source>
</evidence>
<evidence type="ECO:0000256" key="8">
    <source>
        <dbReference type="PROSITE-ProRule" id="PRU01360"/>
    </source>
</evidence>
<dbReference type="InterPro" id="IPR000531">
    <property type="entry name" value="Beta-barrel_TonB"/>
</dbReference>
<sequence length="986" mass="107720">MHSSDLVAKVDQTVTGRITDEKGEALQGVTVLLKGTTNGTATGADGSYSLTVPDGNGTLLISFIGYQAQEVPLSNRATVNITLLPDTKALDEVVVVGYGVQRKSDLTGSVASADLEAFREAPNTNIAQSLQGTVPGLNVGQVNSAGGNPSIQVRGANTINGNASVLIVLDGIIYNGSLASINPDDVASIDVLKDASSTAVYGAQAANGVLLVTTRRGKAGKTRIAYTGSYATQTPSVSLRPQNREELLQRIRDLNYTQAYLAPEYTTPNPNFDLTKFVDQIHLNADGTIRTADFNWWDAATQRGYIQDHQLSISGGSEKTTYLVSGGYTKQLGYIINDKFSRKSVRINLETQATKWWKIGAQTFGSFNDFSGEEPTLSDIVRMSPMHEPYDEAGNLIPFPTGTGQANPFLSSDVRDSDKRMTLFGNFYSELSAPFLEGLTYRLNFGNNYRTNNHYYASRWAAGQTGQAYKDLDTNYDYTLDNILTYHKSIGKHDLTATLLYSAIERQYSRTYANATGFSNLTLGYNSLEQGTNQFTSSDAWEEQLNAQMARLNYKYNERYLLTATVRRDGFSGFAANEKYGIFPSAAFGWILTEESFFQFAPINFLKLRAGYGTNGNLTSRYSSLARLEPSAAYVFGDGGTTVFGQQVSTLANPNLKWESTRGLNAGLDFVVLKNRISGSLDYYNNRTNDLLFDVALPTISGFSSIRTNVGNLENAGLELTLTTQNVAAKNFKWSTTFNISGNRNKIIRLVGADANGDGKEDDLVSSNLFIGRSIGTIYDLKSNGFYQVGDDVPAGYYPGTFRIVDANGDGKIDRAGDRVFLGKKEPDYRTSLLNTLEYKGFTFRVFLNAVLGGNSSYLAANNPANNIGGLLDVPSKRLNYLNALDFWSPSNPNALYARSAVSPALAPGVYQNRSFVRLQDISLAYRFSGATINKLHADNLSVFVSAKNLYTWTNWVGWDPETEQGIDDSGRPVLKGYSLGLTVAF</sequence>
<dbReference type="EMBL" id="MTSE01000024">
    <property type="protein sequence ID" value="OUJ70320.1"/>
    <property type="molecule type" value="Genomic_DNA"/>
</dbReference>
<dbReference type="NCBIfam" id="TIGR04056">
    <property type="entry name" value="OMP_RagA_SusC"/>
    <property type="match status" value="1"/>
</dbReference>
<dbReference type="SUPFAM" id="SSF49464">
    <property type="entry name" value="Carboxypeptidase regulatory domain-like"/>
    <property type="match status" value="1"/>
</dbReference>
<dbReference type="InterPro" id="IPR036942">
    <property type="entry name" value="Beta-barrel_TonB_sf"/>
</dbReference>
<evidence type="ECO:0000256" key="7">
    <source>
        <dbReference type="ARBA" id="ARBA00023237"/>
    </source>
</evidence>
<evidence type="ECO:0000256" key="4">
    <source>
        <dbReference type="ARBA" id="ARBA00022692"/>
    </source>
</evidence>
<dbReference type="Pfam" id="PF13715">
    <property type="entry name" value="CarbopepD_reg_2"/>
    <property type="match status" value="1"/>
</dbReference>
<dbReference type="Gene3D" id="2.60.40.1120">
    <property type="entry name" value="Carboxypeptidase-like, regulatory domain"/>
    <property type="match status" value="1"/>
</dbReference>
<protein>
    <submittedName>
        <fullName evidence="12">SusC/RagA family TonB-linked outer membrane protein</fullName>
    </submittedName>
</protein>
<evidence type="ECO:0000256" key="6">
    <source>
        <dbReference type="ARBA" id="ARBA00023136"/>
    </source>
</evidence>
<dbReference type="InterPro" id="IPR023996">
    <property type="entry name" value="TonB-dep_OMP_SusC/RagA"/>
</dbReference>
<dbReference type="Proteomes" id="UP000194873">
    <property type="component" value="Unassembled WGS sequence"/>
</dbReference>
<evidence type="ECO:0000313" key="12">
    <source>
        <dbReference type="EMBL" id="OUJ70320.1"/>
    </source>
</evidence>
<evidence type="ECO:0000256" key="9">
    <source>
        <dbReference type="RuleBase" id="RU003357"/>
    </source>
</evidence>
<dbReference type="GO" id="GO:0009279">
    <property type="term" value="C:cell outer membrane"/>
    <property type="evidence" value="ECO:0007669"/>
    <property type="project" value="UniProtKB-SubCell"/>
</dbReference>
<organism evidence="12 13">
    <name type="scientific">Hymenobacter crusticola</name>
    <dbReference type="NCBI Taxonomy" id="1770526"/>
    <lineage>
        <taxon>Bacteria</taxon>
        <taxon>Pseudomonadati</taxon>
        <taxon>Bacteroidota</taxon>
        <taxon>Cytophagia</taxon>
        <taxon>Cytophagales</taxon>
        <taxon>Hymenobacteraceae</taxon>
        <taxon>Hymenobacter</taxon>
    </lineage>
</organism>
<dbReference type="Gene3D" id="2.170.130.10">
    <property type="entry name" value="TonB-dependent receptor, plug domain"/>
    <property type="match status" value="1"/>
</dbReference>
<keyword evidence="5 9" id="KW-0798">TonB box</keyword>
<dbReference type="InterPro" id="IPR008969">
    <property type="entry name" value="CarboxyPept-like_regulatory"/>
</dbReference>
<evidence type="ECO:0000256" key="3">
    <source>
        <dbReference type="ARBA" id="ARBA00022452"/>
    </source>
</evidence>
<keyword evidence="2 8" id="KW-0813">Transport</keyword>
<evidence type="ECO:0000313" key="13">
    <source>
        <dbReference type="Proteomes" id="UP000194873"/>
    </source>
</evidence>
<gene>
    <name evidence="12" type="ORF">BXP70_24680</name>
</gene>
<dbReference type="InterPro" id="IPR023997">
    <property type="entry name" value="TonB-dep_OMP_SusC/RagA_CS"/>
</dbReference>
<dbReference type="SUPFAM" id="SSF56935">
    <property type="entry name" value="Porins"/>
    <property type="match status" value="1"/>
</dbReference>
<dbReference type="InterPro" id="IPR037066">
    <property type="entry name" value="Plug_dom_sf"/>
</dbReference>
<reference evidence="12 13" key="1">
    <citation type="submission" date="2017-01" db="EMBL/GenBank/DDBJ databases">
        <title>A new Hymenobacter.</title>
        <authorList>
            <person name="Liang Y."/>
            <person name="Feng F."/>
        </authorList>
    </citation>
    <scope>NUCLEOTIDE SEQUENCE [LARGE SCALE GENOMIC DNA]</scope>
    <source>
        <strain evidence="12">MIMBbqt21</strain>
    </source>
</reference>
<dbReference type="InterPro" id="IPR039426">
    <property type="entry name" value="TonB-dep_rcpt-like"/>
</dbReference>
<comment type="caution">
    <text evidence="12">The sequence shown here is derived from an EMBL/GenBank/DDBJ whole genome shotgun (WGS) entry which is preliminary data.</text>
</comment>
<keyword evidence="7 8" id="KW-0998">Cell outer membrane</keyword>
<accession>A0A243W6W4</accession>
<dbReference type="Gene3D" id="2.40.170.20">
    <property type="entry name" value="TonB-dependent receptor, beta-barrel domain"/>
    <property type="match status" value="1"/>
</dbReference>
<dbReference type="Pfam" id="PF07715">
    <property type="entry name" value="Plug"/>
    <property type="match status" value="1"/>
</dbReference>
<keyword evidence="3 8" id="KW-1134">Transmembrane beta strand</keyword>
<comment type="similarity">
    <text evidence="8 9">Belongs to the TonB-dependent receptor family.</text>
</comment>
<proteinExistence type="inferred from homology"/>
<comment type="subcellular location">
    <subcellularLocation>
        <location evidence="1 8">Cell outer membrane</location>
        <topology evidence="1 8">Multi-pass membrane protein</topology>
    </subcellularLocation>
</comment>